<protein>
    <submittedName>
        <fullName evidence="6">Rna recognition motif-containing protein</fullName>
    </submittedName>
</protein>
<dbReference type="InterPro" id="IPR001202">
    <property type="entry name" value="WW_dom"/>
</dbReference>
<evidence type="ECO:0000256" key="1">
    <source>
        <dbReference type="ARBA" id="ARBA00022884"/>
    </source>
</evidence>
<dbReference type="PROSITE" id="PS50020">
    <property type="entry name" value="WW_DOMAIN_2"/>
    <property type="match status" value="1"/>
</dbReference>
<dbReference type="InterPro" id="IPR000504">
    <property type="entry name" value="RRM_dom"/>
</dbReference>
<dbReference type="CDD" id="cd00201">
    <property type="entry name" value="WW"/>
    <property type="match status" value="1"/>
</dbReference>
<feature type="domain" description="RRM" evidence="5">
    <location>
        <begin position="95"/>
        <end position="176"/>
    </location>
</feature>
<accession>A0ABQ7JGE4</accession>
<keyword evidence="1 2" id="KW-0694">RNA-binding</keyword>
<evidence type="ECO:0000256" key="3">
    <source>
        <dbReference type="SAM" id="MobiDB-lite"/>
    </source>
</evidence>
<reference evidence="6 7" key="1">
    <citation type="journal article" date="2020" name="bioRxiv">
        <title>Metabolic contributions of an alphaproteobacterial endosymbiont in the apicomplexan Cardiosporidium cionae.</title>
        <authorList>
            <person name="Hunter E.S."/>
            <person name="Paight C.J."/>
            <person name="Lane C.E."/>
        </authorList>
    </citation>
    <scope>NUCLEOTIDE SEQUENCE [LARGE SCALE GENOMIC DNA]</scope>
    <source>
        <strain evidence="6">ESH_2018</strain>
    </source>
</reference>
<feature type="domain" description="RRM" evidence="5">
    <location>
        <begin position="387"/>
        <end position="465"/>
    </location>
</feature>
<dbReference type="SMART" id="SM00360">
    <property type="entry name" value="RRM"/>
    <property type="match status" value="3"/>
</dbReference>
<comment type="caution">
    <text evidence="6">The sequence shown here is derived from an EMBL/GenBank/DDBJ whole genome shotgun (WGS) entry which is preliminary data.</text>
</comment>
<evidence type="ECO:0000259" key="5">
    <source>
        <dbReference type="PROSITE" id="PS50102"/>
    </source>
</evidence>
<dbReference type="SUPFAM" id="SSF54928">
    <property type="entry name" value="RNA-binding domain, RBD"/>
    <property type="match status" value="2"/>
</dbReference>
<dbReference type="Gene3D" id="2.20.70.10">
    <property type="match status" value="1"/>
</dbReference>
<name>A0ABQ7JGE4_9APIC</name>
<dbReference type="PANTHER" id="PTHR48027">
    <property type="entry name" value="HETEROGENEOUS NUCLEAR RIBONUCLEOPROTEIN 87F-RELATED"/>
    <property type="match status" value="1"/>
</dbReference>
<dbReference type="Pfam" id="PF00076">
    <property type="entry name" value="RRM_1"/>
    <property type="match status" value="3"/>
</dbReference>
<dbReference type="InterPro" id="IPR036020">
    <property type="entry name" value="WW_dom_sf"/>
</dbReference>
<dbReference type="CDD" id="cd12362">
    <property type="entry name" value="RRM3_CELF1-6"/>
    <property type="match status" value="1"/>
</dbReference>
<dbReference type="Pfam" id="PF00397">
    <property type="entry name" value="WW"/>
    <property type="match status" value="1"/>
</dbReference>
<feature type="region of interest" description="Disordered" evidence="3">
    <location>
        <begin position="279"/>
        <end position="303"/>
    </location>
</feature>
<dbReference type="SUPFAM" id="SSF51045">
    <property type="entry name" value="WW domain"/>
    <property type="match status" value="1"/>
</dbReference>
<feature type="domain" description="RRM" evidence="5">
    <location>
        <begin position="196"/>
        <end position="277"/>
    </location>
</feature>
<evidence type="ECO:0000259" key="4">
    <source>
        <dbReference type="PROSITE" id="PS50020"/>
    </source>
</evidence>
<dbReference type="PROSITE" id="PS50102">
    <property type="entry name" value="RRM"/>
    <property type="match status" value="3"/>
</dbReference>
<dbReference type="Proteomes" id="UP000823046">
    <property type="component" value="Unassembled WGS sequence"/>
</dbReference>
<dbReference type="InterPro" id="IPR012677">
    <property type="entry name" value="Nucleotide-bd_a/b_plait_sf"/>
</dbReference>
<evidence type="ECO:0000313" key="6">
    <source>
        <dbReference type="EMBL" id="KAF8823046.1"/>
    </source>
</evidence>
<keyword evidence="7" id="KW-1185">Reference proteome</keyword>
<dbReference type="Gene3D" id="3.30.70.330">
    <property type="match status" value="3"/>
</dbReference>
<feature type="domain" description="WW" evidence="4">
    <location>
        <begin position="333"/>
        <end position="360"/>
    </location>
</feature>
<organism evidence="6 7">
    <name type="scientific">Cardiosporidium cionae</name>
    <dbReference type="NCBI Taxonomy" id="476202"/>
    <lineage>
        <taxon>Eukaryota</taxon>
        <taxon>Sar</taxon>
        <taxon>Alveolata</taxon>
        <taxon>Apicomplexa</taxon>
        <taxon>Aconoidasida</taxon>
        <taxon>Nephromycida</taxon>
        <taxon>Cardiosporidium</taxon>
    </lineage>
</organism>
<proteinExistence type="predicted"/>
<evidence type="ECO:0000256" key="2">
    <source>
        <dbReference type="PROSITE-ProRule" id="PRU00176"/>
    </source>
</evidence>
<dbReference type="InterPro" id="IPR035979">
    <property type="entry name" value="RBD_domain_sf"/>
</dbReference>
<dbReference type="EMBL" id="JADAQX010000004">
    <property type="protein sequence ID" value="KAF8823046.1"/>
    <property type="molecule type" value="Genomic_DNA"/>
</dbReference>
<gene>
    <name evidence="6" type="ORF">IE077_000055</name>
</gene>
<dbReference type="InterPro" id="IPR052462">
    <property type="entry name" value="SLIRP/GR-RBP-like"/>
</dbReference>
<evidence type="ECO:0000313" key="7">
    <source>
        <dbReference type="Proteomes" id="UP000823046"/>
    </source>
</evidence>
<sequence length="509" mass="55629">MEKTLLENPEGMNGISLDHERLSASVIEETSHAALKSEYAAPLEELEGLQENDIALDDIKSEPSQFEENGFEEKANLLAENGSHLSCAPAPPVEIKLFCGRVPQSMAEKDIKEVFEAFGDVKEVIIIRDKESNNHKFSAFIRMASIAHADAAIHALNGQRTLDQSLGPLQVKYANGEASKYNLTDTTATEAGVHQAKVFVGSLTKNITVEEIKELFAPYGVIDEVFIMMDKATGSGKGCAFVKFAFKEQAIFAMRSLDGKRTLDGCSRPVEVRFAESKAQRQQQQQQQFNSFPGGSPPMMNPYGGMMGPPMAMMPGAPPGPPASATPRASGVWKEYWTQDGRAYYHNEQTQVTQWEKPAEFDQVMMGSSAAASASFGAAESTGPKGANIFIFYVPNEWTQSDLVSAFGSFGNIVSARIATDKQTGRNRGYAFVSYDNPQAAAYAVHHMNGYFALSKRLKVTIKKGEEPYVQHLLDQLVESGDQNRNSGFAMGSQAAPYGAYVAPRYSPY</sequence>
<dbReference type="PROSITE" id="PS01159">
    <property type="entry name" value="WW_DOMAIN_1"/>
    <property type="match status" value="1"/>
</dbReference>
<feature type="compositionally biased region" description="Low complexity" evidence="3">
    <location>
        <begin position="280"/>
        <end position="294"/>
    </location>
</feature>
<dbReference type="SMART" id="SM00456">
    <property type="entry name" value="WW"/>
    <property type="match status" value="1"/>
</dbReference>